<accession>T1C422</accession>
<sequence>MVVTGMLALMPWQDYGISADPLSNALKFSGAPIFVSYVIAIVAVIATFTVTVSLIVAGSRTLLQMSEDKALPEWIQGRDRDSPRKATILIGVLAILALFLGNVQVIALASNFGVIFSYALTGLFVVILRHRKIKGEFSSPLYPWVQIISVTLSLLIMYALGVQAIYLGFITIIIGMMIYYFEKEVGSRVKKVTVD</sequence>
<gene>
    <name evidence="7" type="ORF">B1A_03268</name>
</gene>
<comment type="caution">
    <text evidence="7">The sequence shown here is derived from an EMBL/GenBank/DDBJ whole genome shotgun (WGS) entry which is preliminary data.</text>
</comment>
<evidence type="ECO:0000256" key="4">
    <source>
        <dbReference type="ARBA" id="ARBA00022989"/>
    </source>
</evidence>
<dbReference type="InterPro" id="IPR050367">
    <property type="entry name" value="APC_superfamily"/>
</dbReference>
<evidence type="ECO:0000256" key="5">
    <source>
        <dbReference type="ARBA" id="ARBA00023136"/>
    </source>
</evidence>
<reference evidence="7" key="1">
    <citation type="submission" date="2013-08" db="EMBL/GenBank/DDBJ databases">
        <authorList>
            <person name="Mendez C."/>
            <person name="Richter M."/>
            <person name="Ferrer M."/>
            <person name="Sanchez J."/>
        </authorList>
    </citation>
    <scope>NUCLEOTIDE SEQUENCE</scope>
</reference>
<evidence type="ECO:0000256" key="6">
    <source>
        <dbReference type="SAM" id="Phobius"/>
    </source>
</evidence>
<feature type="transmembrane region" description="Helical" evidence="6">
    <location>
        <begin position="112"/>
        <end position="129"/>
    </location>
</feature>
<feature type="transmembrane region" description="Helical" evidence="6">
    <location>
        <begin position="86"/>
        <end position="106"/>
    </location>
</feature>
<feature type="transmembrane region" description="Helical" evidence="6">
    <location>
        <begin position="141"/>
        <end position="158"/>
    </location>
</feature>
<dbReference type="AlphaFoldDB" id="T1C422"/>
<keyword evidence="4 6" id="KW-1133">Transmembrane helix</keyword>
<keyword evidence="3 6" id="KW-0812">Transmembrane</keyword>
<dbReference type="GO" id="GO:0005886">
    <property type="term" value="C:plasma membrane"/>
    <property type="evidence" value="ECO:0007669"/>
    <property type="project" value="UniProtKB-SubCell"/>
</dbReference>
<dbReference type="GO" id="GO:0022857">
    <property type="term" value="F:transmembrane transporter activity"/>
    <property type="evidence" value="ECO:0007669"/>
    <property type="project" value="InterPro"/>
</dbReference>
<dbReference type="Gene3D" id="1.20.1740.10">
    <property type="entry name" value="Amino acid/polyamine transporter I"/>
    <property type="match status" value="1"/>
</dbReference>
<protein>
    <submittedName>
        <fullName evidence="7">Amino acid transporter</fullName>
    </submittedName>
</protein>
<reference evidence="7" key="2">
    <citation type="journal article" date="2014" name="ISME J.">
        <title>Microbial stratification in low pH oxic and suboxic macroscopic growths along an acid mine drainage.</title>
        <authorList>
            <person name="Mendez-Garcia C."/>
            <person name="Mesa V."/>
            <person name="Sprenger R.R."/>
            <person name="Richter M."/>
            <person name="Diez M.S."/>
            <person name="Solano J."/>
            <person name="Bargiela R."/>
            <person name="Golyshina O.V."/>
            <person name="Manteca A."/>
            <person name="Ramos J.L."/>
            <person name="Gallego J.R."/>
            <person name="Llorente I."/>
            <person name="Martins Dos Santos V.A."/>
            <person name="Jensen O.N."/>
            <person name="Pelaez A.I."/>
            <person name="Sanchez J."/>
            <person name="Ferrer M."/>
        </authorList>
    </citation>
    <scope>NUCLEOTIDE SEQUENCE</scope>
</reference>
<dbReference type="InterPro" id="IPR002293">
    <property type="entry name" value="AA/rel_permease1"/>
</dbReference>
<evidence type="ECO:0000313" key="7">
    <source>
        <dbReference type="EMBL" id="EQD76747.1"/>
    </source>
</evidence>
<organism evidence="7">
    <name type="scientific">mine drainage metagenome</name>
    <dbReference type="NCBI Taxonomy" id="410659"/>
    <lineage>
        <taxon>unclassified sequences</taxon>
        <taxon>metagenomes</taxon>
        <taxon>ecological metagenomes</taxon>
    </lineage>
</organism>
<dbReference type="PANTHER" id="PTHR42770">
    <property type="entry name" value="AMINO ACID TRANSPORTER-RELATED"/>
    <property type="match status" value="1"/>
</dbReference>
<dbReference type="EMBL" id="AUZX01002407">
    <property type="protein sequence ID" value="EQD76747.1"/>
    <property type="molecule type" value="Genomic_DNA"/>
</dbReference>
<name>T1C422_9ZZZZ</name>
<comment type="subcellular location">
    <subcellularLocation>
        <location evidence="1">Cell membrane</location>
        <topology evidence="1">Multi-pass membrane protein</topology>
    </subcellularLocation>
</comment>
<evidence type="ECO:0000256" key="1">
    <source>
        <dbReference type="ARBA" id="ARBA00004651"/>
    </source>
</evidence>
<keyword evidence="5 6" id="KW-0472">Membrane</keyword>
<evidence type="ECO:0000256" key="2">
    <source>
        <dbReference type="ARBA" id="ARBA00022475"/>
    </source>
</evidence>
<dbReference type="PANTHER" id="PTHR42770:SF7">
    <property type="entry name" value="MEMBRANE PROTEIN"/>
    <property type="match status" value="1"/>
</dbReference>
<feature type="transmembrane region" description="Helical" evidence="6">
    <location>
        <begin position="164"/>
        <end position="181"/>
    </location>
</feature>
<keyword evidence="2" id="KW-1003">Cell membrane</keyword>
<proteinExistence type="predicted"/>
<dbReference type="Pfam" id="PF13520">
    <property type="entry name" value="AA_permease_2"/>
    <property type="match status" value="1"/>
</dbReference>
<feature type="transmembrane region" description="Helical" evidence="6">
    <location>
        <begin position="34"/>
        <end position="57"/>
    </location>
</feature>
<evidence type="ECO:0000256" key="3">
    <source>
        <dbReference type="ARBA" id="ARBA00022692"/>
    </source>
</evidence>